<accession>A0A1V6N262</accession>
<dbReference type="EMBL" id="JXMW01000010">
    <property type="protein sequence ID" value="OQD58682.1"/>
    <property type="molecule type" value="Genomic_DNA"/>
</dbReference>
<reference evidence="1 2" key="1">
    <citation type="submission" date="2014-12" db="EMBL/GenBank/DDBJ databases">
        <title>Genome sequence of Methanobrevibacter arboriphilicus DH1, DSM1125.</title>
        <authorList>
            <person name="Poehlein A."/>
            <person name="Thauer R.K."/>
            <person name="Seedorf H."/>
            <person name="Daniel R."/>
        </authorList>
    </citation>
    <scope>NUCLEOTIDE SEQUENCE [LARGE SCALE GENOMIC DNA]</scope>
    <source>
        <strain evidence="1 2">DH1</strain>
    </source>
</reference>
<comment type="caution">
    <text evidence="1">The sequence shown here is derived from an EMBL/GenBank/DDBJ whole genome shotgun (WGS) entry which is preliminary data.</text>
</comment>
<gene>
    <name evidence="1" type="ORF">MBBAR_10c00230</name>
</gene>
<evidence type="ECO:0000313" key="1">
    <source>
        <dbReference type="EMBL" id="OQD58682.1"/>
    </source>
</evidence>
<dbReference type="Proteomes" id="UP000191661">
    <property type="component" value="Unassembled WGS sequence"/>
</dbReference>
<dbReference type="OrthoDB" id="381376at2157"/>
<evidence type="ECO:0000313" key="2">
    <source>
        <dbReference type="Proteomes" id="UP000191661"/>
    </source>
</evidence>
<dbReference type="AlphaFoldDB" id="A0A1V6N262"/>
<proteinExistence type="predicted"/>
<organism evidence="1 2">
    <name type="scientific">Methanobrevibacter arboriphilus JCM 13429 = DSM 1125</name>
    <dbReference type="NCBI Taxonomy" id="1300164"/>
    <lineage>
        <taxon>Archaea</taxon>
        <taxon>Methanobacteriati</taxon>
        <taxon>Methanobacteriota</taxon>
        <taxon>Methanomada group</taxon>
        <taxon>Methanobacteria</taxon>
        <taxon>Methanobacteriales</taxon>
        <taxon>Methanobacteriaceae</taxon>
        <taxon>Methanobrevibacter</taxon>
    </lineage>
</organism>
<name>A0A1V6N262_METAZ</name>
<protein>
    <submittedName>
        <fullName evidence="1">Uncharacterized protein</fullName>
    </submittedName>
</protein>
<sequence length="98" mass="11597">MVDDKWLETQVIRNDFNLKEVINENFLEEFEKEFENTSAKVFNVDIVLMDEEDLIVDVVSLNHKKPSFESQNKVVVDSNKEPFFINKIKKVIDSFKNK</sequence>
<dbReference type="RefSeq" id="WP_080460384.1">
    <property type="nucleotide sequence ID" value="NZ_JXMW01000010.1"/>
</dbReference>
<keyword evidence="2" id="KW-1185">Reference proteome</keyword>